<dbReference type="OrthoDB" id="2942377at2759"/>
<evidence type="ECO:0000313" key="1">
    <source>
        <dbReference type="EMBL" id="KAF5352486.1"/>
    </source>
</evidence>
<name>A0A8H5D4E1_9AGAR</name>
<reference evidence="1 2" key="1">
    <citation type="journal article" date="2020" name="ISME J.">
        <title>Uncovering the hidden diversity of litter-decomposition mechanisms in mushroom-forming fungi.</title>
        <authorList>
            <person name="Floudas D."/>
            <person name="Bentzer J."/>
            <person name="Ahren D."/>
            <person name="Johansson T."/>
            <person name="Persson P."/>
            <person name="Tunlid A."/>
        </authorList>
    </citation>
    <scope>NUCLEOTIDE SEQUENCE [LARGE SCALE GENOMIC DNA]</scope>
    <source>
        <strain evidence="1 2">CBS 146.42</strain>
    </source>
</reference>
<protein>
    <submittedName>
        <fullName evidence="1">Uncharacterized protein</fullName>
    </submittedName>
</protein>
<dbReference type="Proteomes" id="UP000559027">
    <property type="component" value="Unassembled WGS sequence"/>
</dbReference>
<organism evidence="1 2">
    <name type="scientific">Leucocoprinus leucothites</name>
    <dbReference type="NCBI Taxonomy" id="201217"/>
    <lineage>
        <taxon>Eukaryota</taxon>
        <taxon>Fungi</taxon>
        <taxon>Dikarya</taxon>
        <taxon>Basidiomycota</taxon>
        <taxon>Agaricomycotina</taxon>
        <taxon>Agaricomycetes</taxon>
        <taxon>Agaricomycetidae</taxon>
        <taxon>Agaricales</taxon>
        <taxon>Agaricineae</taxon>
        <taxon>Agaricaceae</taxon>
        <taxon>Leucocoprinus</taxon>
    </lineage>
</organism>
<dbReference type="EMBL" id="JAACJO010000011">
    <property type="protein sequence ID" value="KAF5352486.1"/>
    <property type="molecule type" value="Genomic_DNA"/>
</dbReference>
<accession>A0A8H5D4E1</accession>
<comment type="caution">
    <text evidence="1">The sequence shown here is derived from an EMBL/GenBank/DDBJ whole genome shotgun (WGS) entry which is preliminary data.</text>
</comment>
<sequence>MLALRAATRSRPRFNVISKPTRWYHPSPRLFYQPIVEPYTWRARLWYRPDGTPRSKWKGAFYTVTALTMLVLINSLQEAVDEIYLLSLLVQMQRIDAKYSLYDFSKPADVLSYLSEIVTCLPNDEKSEGVDVFNRLVEHLMETSPELHGLLKDELEKLHNLLAQGSAQEPLETAEAVLQALTDLSSHLVEIWQKAQGINFGLKGVKDKKSDGEDTYEVVG</sequence>
<gene>
    <name evidence="1" type="ORF">D9756_006258</name>
</gene>
<keyword evidence="2" id="KW-1185">Reference proteome</keyword>
<dbReference type="AlphaFoldDB" id="A0A8H5D4E1"/>
<proteinExistence type="predicted"/>
<evidence type="ECO:0000313" key="2">
    <source>
        <dbReference type="Proteomes" id="UP000559027"/>
    </source>
</evidence>